<dbReference type="InterPro" id="IPR020612">
    <property type="entry name" value="Methylthiotransferase_CS"/>
</dbReference>
<evidence type="ECO:0000256" key="3">
    <source>
        <dbReference type="ARBA" id="ARBA00022691"/>
    </source>
</evidence>
<dbReference type="GO" id="GO:0035597">
    <property type="term" value="F:tRNA-2-methylthio-N(6)-dimethylallyladenosine(37) synthase activity"/>
    <property type="evidence" value="ECO:0007669"/>
    <property type="project" value="TreeGrafter"/>
</dbReference>
<name>A0AAW1S7H0_9CHLO</name>
<dbReference type="FunFam" id="3.80.30.20:FF:000001">
    <property type="entry name" value="tRNA-2-methylthio-N(6)-dimethylallyladenosine synthase 2"/>
    <property type="match status" value="1"/>
</dbReference>
<dbReference type="SFLD" id="SFLDF00413">
    <property type="entry name" value="CDK5RAP1"/>
    <property type="match status" value="1"/>
</dbReference>
<gene>
    <name evidence="9" type="ORF">WJX81_002247</name>
</gene>
<dbReference type="PANTHER" id="PTHR43020:SF2">
    <property type="entry name" value="MITOCHONDRIAL TRNA METHYLTHIOTRANSFERASE CDK5RAP1"/>
    <property type="match status" value="1"/>
</dbReference>
<evidence type="ECO:0000256" key="5">
    <source>
        <dbReference type="ARBA" id="ARBA00023004"/>
    </source>
</evidence>
<dbReference type="SUPFAM" id="SSF102114">
    <property type="entry name" value="Radical SAM enzymes"/>
    <property type="match status" value="1"/>
</dbReference>
<evidence type="ECO:0000259" key="8">
    <source>
        <dbReference type="PROSITE" id="PS51918"/>
    </source>
</evidence>
<dbReference type="InterPro" id="IPR006463">
    <property type="entry name" value="MiaB_methiolase"/>
</dbReference>
<dbReference type="SFLD" id="SFLDS00029">
    <property type="entry name" value="Radical_SAM"/>
    <property type="match status" value="2"/>
</dbReference>
<evidence type="ECO:0000256" key="2">
    <source>
        <dbReference type="ARBA" id="ARBA00022485"/>
    </source>
</evidence>
<keyword evidence="3" id="KW-0949">S-adenosyl-L-methionine</keyword>
<organism evidence="9 10">
    <name type="scientific">Elliptochloris bilobata</name>
    <dbReference type="NCBI Taxonomy" id="381761"/>
    <lineage>
        <taxon>Eukaryota</taxon>
        <taxon>Viridiplantae</taxon>
        <taxon>Chlorophyta</taxon>
        <taxon>core chlorophytes</taxon>
        <taxon>Trebouxiophyceae</taxon>
        <taxon>Trebouxiophyceae incertae sedis</taxon>
        <taxon>Elliptochloris clade</taxon>
        <taxon>Elliptochloris</taxon>
    </lineage>
</organism>
<comment type="cofactor">
    <cofactor evidence="1">
        <name>[4Fe-4S] cluster</name>
        <dbReference type="ChEBI" id="CHEBI:49883"/>
    </cofactor>
</comment>
<dbReference type="InterPro" id="IPR038135">
    <property type="entry name" value="Methylthiotransferase_N_sf"/>
</dbReference>
<evidence type="ECO:0000256" key="1">
    <source>
        <dbReference type="ARBA" id="ARBA00001966"/>
    </source>
</evidence>
<dbReference type="InterPro" id="IPR006638">
    <property type="entry name" value="Elp3/MiaA/NifB-like_rSAM"/>
</dbReference>
<dbReference type="PROSITE" id="PS51449">
    <property type="entry name" value="MTTASE_N"/>
    <property type="match status" value="1"/>
</dbReference>
<evidence type="ECO:0000313" key="9">
    <source>
        <dbReference type="EMBL" id="KAK9842243.1"/>
    </source>
</evidence>
<dbReference type="SFLD" id="SFLDG01082">
    <property type="entry name" value="B12-binding_domain_containing"/>
    <property type="match status" value="1"/>
</dbReference>
<feature type="domain" description="MTTase N-terminal" evidence="7">
    <location>
        <begin position="21"/>
        <end position="144"/>
    </location>
</feature>
<dbReference type="GO" id="GO:0005739">
    <property type="term" value="C:mitochondrion"/>
    <property type="evidence" value="ECO:0007669"/>
    <property type="project" value="TreeGrafter"/>
</dbReference>
<dbReference type="InterPro" id="IPR005839">
    <property type="entry name" value="Methylthiotransferase"/>
</dbReference>
<dbReference type="AlphaFoldDB" id="A0AAW1S7H0"/>
<dbReference type="InterPro" id="IPR058240">
    <property type="entry name" value="rSAM_sf"/>
</dbReference>
<proteinExistence type="predicted"/>
<evidence type="ECO:0000256" key="6">
    <source>
        <dbReference type="ARBA" id="ARBA00023014"/>
    </source>
</evidence>
<evidence type="ECO:0000256" key="4">
    <source>
        <dbReference type="ARBA" id="ARBA00022723"/>
    </source>
</evidence>
<keyword evidence="2" id="KW-0004">4Fe-4S</keyword>
<evidence type="ECO:0000313" key="10">
    <source>
        <dbReference type="Proteomes" id="UP001445335"/>
    </source>
</evidence>
<accession>A0AAW1S7H0</accession>
<feature type="domain" description="Radical SAM core" evidence="8">
    <location>
        <begin position="172"/>
        <end position="431"/>
    </location>
</feature>
<dbReference type="SFLD" id="SFLDG01061">
    <property type="entry name" value="methylthiotransferase"/>
    <property type="match status" value="2"/>
</dbReference>
<dbReference type="GO" id="GO:0005829">
    <property type="term" value="C:cytosol"/>
    <property type="evidence" value="ECO:0007669"/>
    <property type="project" value="TreeGrafter"/>
</dbReference>
<dbReference type="FunFam" id="3.40.50.12160:FF:000003">
    <property type="entry name" value="CDK5 regulatory subunit-associated protein 1"/>
    <property type="match status" value="1"/>
</dbReference>
<dbReference type="Proteomes" id="UP001445335">
    <property type="component" value="Unassembled WGS sequence"/>
</dbReference>
<keyword evidence="5" id="KW-0408">Iron</keyword>
<dbReference type="EMBL" id="JALJOU010000008">
    <property type="protein sequence ID" value="KAK9842243.1"/>
    <property type="molecule type" value="Genomic_DNA"/>
</dbReference>
<sequence length="514" mass="55352">MSSGPTSLGLPAATATAPLGRTVWLETHGCAMNVADTEVVKSVLAGAGYAEARSPAEADVVLVNTCAIREKAEDKIWCRLGTFRALREERRAKDRHARGPVVGVLGCMAERLKDRLLEREKLVDIVAGPDAYRNLPRLLSIVQGEDCAPGTGAMNVQLSSEETYADITPLRPQGSVSAYLSIMRGCGNFCSFCIVPHVRGRERSRPLDSILAEVEALSQAGVREVTLLGQNVNSYADLSACQQPPAAASEPFSVYAKGFRSPYRPRREGAVRFGELLERVAAVDREMRVRFTSPHPKDFSDDVLAAIADNPNVCKQLHMPAQSGSTSVLARMRRGYTRDAYDALLRRVYEHIPQAALSTDMITGFCGESEEEHADTLSLMRVAAFEQAFMFAYSQRDKTIAARTMPDDVPPAVKARRLSEVIAAFRGAAAAKNAAEVGRTHLVLLEGPPARAGMELRAGDYVAAEVVAAGVQSLTARPLARTTAAEFVALYGSTLPGALAGPGERWGVQRAATP</sequence>
<comment type="caution">
    <text evidence="9">The sequence shown here is derived from an EMBL/GenBank/DDBJ whole genome shotgun (WGS) entry which is preliminary data.</text>
</comment>
<protein>
    <submittedName>
        <fullName evidence="9">Uncharacterized protein</fullName>
    </submittedName>
</protein>
<dbReference type="NCBIfam" id="TIGR00089">
    <property type="entry name" value="MiaB/RimO family radical SAM methylthiotransferase"/>
    <property type="match status" value="1"/>
</dbReference>
<dbReference type="InterPro" id="IPR007197">
    <property type="entry name" value="rSAM"/>
</dbReference>
<dbReference type="PANTHER" id="PTHR43020">
    <property type="entry name" value="CDK5 REGULATORY SUBUNIT-ASSOCIATED PROTEIN 1"/>
    <property type="match status" value="1"/>
</dbReference>
<dbReference type="InterPro" id="IPR023404">
    <property type="entry name" value="rSAM_horseshoe"/>
</dbReference>
<dbReference type="SMART" id="SM00729">
    <property type="entry name" value="Elp3"/>
    <property type="match status" value="1"/>
</dbReference>
<keyword evidence="4" id="KW-0479">Metal-binding</keyword>
<dbReference type="Pfam" id="PF00919">
    <property type="entry name" value="UPF0004"/>
    <property type="match status" value="1"/>
</dbReference>
<dbReference type="Gene3D" id="3.40.50.12160">
    <property type="entry name" value="Methylthiotransferase, N-terminal domain"/>
    <property type="match status" value="1"/>
</dbReference>
<keyword evidence="6" id="KW-0411">Iron-sulfur</keyword>
<reference evidence="9 10" key="1">
    <citation type="journal article" date="2024" name="Nat. Commun.">
        <title>Phylogenomics reveals the evolutionary origins of lichenization in chlorophyte algae.</title>
        <authorList>
            <person name="Puginier C."/>
            <person name="Libourel C."/>
            <person name="Otte J."/>
            <person name="Skaloud P."/>
            <person name="Haon M."/>
            <person name="Grisel S."/>
            <person name="Petersen M."/>
            <person name="Berrin J.G."/>
            <person name="Delaux P.M."/>
            <person name="Dal Grande F."/>
            <person name="Keller J."/>
        </authorList>
    </citation>
    <scope>NUCLEOTIDE SEQUENCE [LARGE SCALE GENOMIC DNA]</scope>
    <source>
        <strain evidence="9 10">SAG 245.80</strain>
    </source>
</reference>
<dbReference type="Gene3D" id="3.80.30.20">
    <property type="entry name" value="tm_1862 like domain"/>
    <property type="match status" value="1"/>
</dbReference>
<dbReference type="GO" id="GO:0051539">
    <property type="term" value="F:4 iron, 4 sulfur cluster binding"/>
    <property type="evidence" value="ECO:0007669"/>
    <property type="project" value="UniProtKB-KW"/>
</dbReference>
<dbReference type="SFLD" id="SFLDF00273">
    <property type="entry name" value="(dimethylallyl)adenosine_tRNA"/>
    <property type="match status" value="1"/>
</dbReference>
<dbReference type="InterPro" id="IPR013848">
    <property type="entry name" value="Methylthiotransferase_N"/>
</dbReference>
<dbReference type="GO" id="GO:0046872">
    <property type="term" value="F:metal ion binding"/>
    <property type="evidence" value="ECO:0007669"/>
    <property type="project" value="UniProtKB-KW"/>
</dbReference>
<keyword evidence="10" id="KW-1185">Reference proteome</keyword>
<dbReference type="Pfam" id="PF04055">
    <property type="entry name" value="Radical_SAM"/>
    <property type="match status" value="1"/>
</dbReference>
<dbReference type="PROSITE" id="PS51918">
    <property type="entry name" value="RADICAL_SAM"/>
    <property type="match status" value="1"/>
</dbReference>
<evidence type="ECO:0000259" key="7">
    <source>
        <dbReference type="PROSITE" id="PS51449"/>
    </source>
</evidence>
<dbReference type="PROSITE" id="PS01278">
    <property type="entry name" value="MTTASE_RADICAL"/>
    <property type="match status" value="1"/>
</dbReference>